<dbReference type="Proteomes" id="UP000053989">
    <property type="component" value="Unassembled WGS sequence"/>
</dbReference>
<dbReference type="OrthoDB" id="2705255at2759"/>
<dbReference type="EMBL" id="KN822274">
    <property type="protein sequence ID" value="KIM51218.1"/>
    <property type="molecule type" value="Genomic_DNA"/>
</dbReference>
<organism evidence="1 2">
    <name type="scientific">Scleroderma citrinum Foug A</name>
    <dbReference type="NCBI Taxonomy" id="1036808"/>
    <lineage>
        <taxon>Eukaryota</taxon>
        <taxon>Fungi</taxon>
        <taxon>Dikarya</taxon>
        <taxon>Basidiomycota</taxon>
        <taxon>Agaricomycotina</taxon>
        <taxon>Agaricomycetes</taxon>
        <taxon>Agaricomycetidae</taxon>
        <taxon>Boletales</taxon>
        <taxon>Sclerodermatineae</taxon>
        <taxon>Sclerodermataceae</taxon>
        <taxon>Scleroderma</taxon>
    </lineage>
</organism>
<dbReference type="AlphaFoldDB" id="A0A0C2YNA3"/>
<evidence type="ECO:0000313" key="1">
    <source>
        <dbReference type="EMBL" id="KIM51218.1"/>
    </source>
</evidence>
<reference evidence="1 2" key="1">
    <citation type="submission" date="2014-04" db="EMBL/GenBank/DDBJ databases">
        <authorList>
            <consortium name="DOE Joint Genome Institute"/>
            <person name="Kuo A."/>
            <person name="Kohler A."/>
            <person name="Nagy L.G."/>
            <person name="Floudas D."/>
            <person name="Copeland A."/>
            <person name="Barry K.W."/>
            <person name="Cichocki N."/>
            <person name="Veneault-Fourrey C."/>
            <person name="LaButti K."/>
            <person name="Lindquist E.A."/>
            <person name="Lipzen A."/>
            <person name="Lundell T."/>
            <person name="Morin E."/>
            <person name="Murat C."/>
            <person name="Sun H."/>
            <person name="Tunlid A."/>
            <person name="Henrissat B."/>
            <person name="Grigoriev I.V."/>
            <person name="Hibbett D.S."/>
            <person name="Martin F."/>
            <person name="Nordberg H.P."/>
            <person name="Cantor M.N."/>
            <person name="Hua S.X."/>
        </authorList>
    </citation>
    <scope>NUCLEOTIDE SEQUENCE [LARGE SCALE GENOMIC DNA]</scope>
    <source>
        <strain evidence="1 2">Foug A</strain>
    </source>
</reference>
<proteinExistence type="predicted"/>
<gene>
    <name evidence="1" type="ORF">SCLCIDRAFT_33624</name>
</gene>
<sequence>MDHCNEEERRLLREQSLLQEWFSVEWLKVQTSLEDADECFKYHLKKHRDNLLEVYIKWEAKVRHIPCAWAVSRPWGPTAEDVAGCLTAIQNPCVVAEEHPVDQSLDDYSSDWEDVRSEGDDELLMAIEEMALAEEYPIEEADEGEFTEDEEWLGDIGNGYLPSSPLQLPVKRWRY</sequence>
<reference evidence="2" key="2">
    <citation type="submission" date="2015-01" db="EMBL/GenBank/DDBJ databases">
        <title>Evolutionary Origins and Diversification of the Mycorrhizal Mutualists.</title>
        <authorList>
            <consortium name="DOE Joint Genome Institute"/>
            <consortium name="Mycorrhizal Genomics Consortium"/>
            <person name="Kohler A."/>
            <person name="Kuo A."/>
            <person name="Nagy L.G."/>
            <person name="Floudas D."/>
            <person name="Copeland A."/>
            <person name="Barry K.W."/>
            <person name="Cichocki N."/>
            <person name="Veneault-Fourrey C."/>
            <person name="LaButti K."/>
            <person name="Lindquist E.A."/>
            <person name="Lipzen A."/>
            <person name="Lundell T."/>
            <person name="Morin E."/>
            <person name="Murat C."/>
            <person name="Riley R."/>
            <person name="Ohm R."/>
            <person name="Sun H."/>
            <person name="Tunlid A."/>
            <person name="Henrissat B."/>
            <person name="Grigoriev I.V."/>
            <person name="Hibbett D.S."/>
            <person name="Martin F."/>
        </authorList>
    </citation>
    <scope>NUCLEOTIDE SEQUENCE [LARGE SCALE GENOMIC DNA]</scope>
    <source>
        <strain evidence="2">Foug A</strain>
    </source>
</reference>
<dbReference type="InParanoid" id="A0A0C2YNA3"/>
<evidence type="ECO:0000313" key="2">
    <source>
        <dbReference type="Proteomes" id="UP000053989"/>
    </source>
</evidence>
<accession>A0A0C2YNA3</accession>
<protein>
    <submittedName>
        <fullName evidence="1">Uncharacterized protein</fullName>
    </submittedName>
</protein>
<name>A0A0C2YNA3_9AGAM</name>
<dbReference type="HOGENOM" id="CLU_139904_0_0_1"/>
<keyword evidence="2" id="KW-1185">Reference proteome</keyword>